<evidence type="ECO:0000256" key="2">
    <source>
        <dbReference type="ARBA" id="ARBA00007647"/>
    </source>
</evidence>
<evidence type="ECO:0000256" key="7">
    <source>
        <dbReference type="ARBA" id="ARBA00023136"/>
    </source>
</evidence>
<keyword evidence="7" id="KW-0472">Membrane</keyword>
<comment type="similarity">
    <text evidence="2 8">Belongs to the glycosyltransferase 92 family.</text>
</comment>
<dbReference type="GO" id="GO:0016757">
    <property type="term" value="F:glycosyltransferase activity"/>
    <property type="evidence" value="ECO:0007669"/>
    <property type="project" value="UniProtKB-UniRule"/>
</dbReference>
<evidence type="ECO:0000256" key="4">
    <source>
        <dbReference type="ARBA" id="ARBA00022679"/>
    </source>
</evidence>
<keyword evidence="3 8" id="KW-0328">Glycosyltransferase</keyword>
<accession>A0A1I7UDV9</accession>
<evidence type="ECO:0000256" key="5">
    <source>
        <dbReference type="ARBA" id="ARBA00022692"/>
    </source>
</evidence>
<evidence type="ECO:0000256" key="6">
    <source>
        <dbReference type="ARBA" id="ARBA00022989"/>
    </source>
</evidence>
<dbReference type="InterPro" id="IPR008166">
    <property type="entry name" value="Glyco_transf_92"/>
</dbReference>
<comment type="subcellular location">
    <subcellularLocation>
        <location evidence="1">Membrane</location>
        <topology evidence="1">Single-pass membrane protein</topology>
    </subcellularLocation>
</comment>
<evidence type="ECO:0000256" key="8">
    <source>
        <dbReference type="RuleBase" id="RU366017"/>
    </source>
</evidence>
<evidence type="ECO:0000256" key="1">
    <source>
        <dbReference type="ARBA" id="ARBA00004167"/>
    </source>
</evidence>
<dbReference type="InterPro" id="IPR002900">
    <property type="entry name" value="DUF38/FTH_CAE_spp"/>
</dbReference>
<keyword evidence="4 8" id="KW-0808">Transferase</keyword>
<reference evidence="11" key="1">
    <citation type="submission" date="2016-11" db="UniProtKB">
        <authorList>
            <consortium name="WormBaseParasite"/>
        </authorList>
    </citation>
    <scope>IDENTIFICATION</scope>
</reference>
<protein>
    <recommendedName>
        <fullName evidence="8">Glycosyltransferase family 92 protein</fullName>
        <ecNumber evidence="8">2.4.1.-</ecNumber>
    </recommendedName>
</protein>
<keyword evidence="5" id="KW-0812">Transmembrane</keyword>
<feature type="domain" description="DUF38" evidence="9">
    <location>
        <begin position="455"/>
        <end position="590"/>
    </location>
</feature>
<name>A0A1I7UDV9_9PELO</name>
<dbReference type="AlphaFoldDB" id="A0A1I7UDV9"/>
<dbReference type="GO" id="GO:0016020">
    <property type="term" value="C:membrane"/>
    <property type="evidence" value="ECO:0007669"/>
    <property type="project" value="UniProtKB-SubCell"/>
</dbReference>
<proteinExistence type="inferred from homology"/>
<evidence type="ECO:0000259" key="9">
    <source>
        <dbReference type="Pfam" id="PF01827"/>
    </source>
</evidence>
<dbReference type="InterPro" id="IPR052012">
    <property type="entry name" value="GTase_92"/>
</dbReference>
<evidence type="ECO:0000313" key="11">
    <source>
        <dbReference type="WBParaSite" id="Csp11.Scaffold629.g8337.t1"/>
    </source>
</evidence>
<dbReference type="Pfam" id="PF01697">
    <property type="entry name" value="Glyco_transf_92"/>
    <property type="match status" value="1"/>
</dbReference>
<dbReference type="WBParaSite" id="Csp11.Scaffold629.g8337.t1">
    <property type="protein sequence ID" value="Csp11.Scaffold629.g8337.t1"/>
    <property type="gene ID" value="Csp11.Scaffold629.g8337"/>
</dbReference>
<organism evidence="10 11">
    <name type="scientific">Caenorhabditis tropicalis</name>
    <dbReference type="NCBI Taxonomy" id="1561998"/>
    <lineage>
        <taxon>Eukaryota</taxon>
        <taxon>Metazoa</taxon>
        <taxon>Ecdysozoa</taxon>
        <taxon>Nematoda</taxon>
        <taxon>Chromadorea</taxon>
        <taxon>Rhabditida</taxon>
        <taxon>Rhabditina</taxon>
        <taxon>Rhabditomorpha</taxon>
        <taxon>Rhabditoidea</taxon>
        <taxon>Rhabditidae</taxon>
        <taxon>Peloderinae</taxon>
        <taxon>Caenorhabditis</taxon>
    </lineage>
</organism>
<dbReference type="PANTHER" id="PTHR21645:SF5">
    <property type="entry name" value="GLYCOSYLTRANSFERASE FAMILY 92 PROTEIN C35A5.5"/>
    <property type="match status" value="1"/>
</dbReference>
<dbReference type="Pfam" id="PF01827">
    <property type="entry name" value="FTH"/>
    <property type="match status" value="1"/>
</dbReference>
<sequence length="640" mass="74941">MDRYTVRDITKYEMTLVATNNQNQKIKVIPEILKEQLNEACRYVNVVAIANVLPGMTKLEISDGTTSMEVPFKSPRLRAPSPVIICISPQFIAEQWQTFIAHVHVARRFGGHLHLYVTSMIDSFFDLLTEYEKLGYVTVDFWIRHDIPEVNEESELRNQAGAQTDCLLQYKEAAEFVAFFDLDDILFPVHQNDYLNEFRMLYSIHPDILTFHYNKRETIAHNKAVISDINFFDLFNHTWFVNEEDYGKTVTRPEHLKSMWIHEPFNIPYSRKHTIKDNHLVHIQKPVDSDGKETIPWRLSNFERIEGMRKNETVSLRDSQSSPITFQSSIDAITRNSTKNFERSVRMAKDALLILRKVSRDLRNFIDDTEPDLKLSLISVTFDPLLIWLKSTGEPMEIGYQKVDDGCQLNVDRHSMTFLENVHPKDIFLDDLNMLLRLQKSILPYFEMSAHRMTSDILMTKNKLRVKKLLIKTSNPHDAMKMLQYTCPMTIEEFGIYDIKMSNEAWKMDEIMASGHWKKAKKFENLEFNLDASVLQLTHFDMVNVHVKEVSAEELLELKKHYLNSPDFSYFYIGYQKLLNPHRLPEFLGPPLILHPDHHDNGRWYFKCRLSECLYIQHFGTNVFMSSIDREMVPKGGILQ</sequence>
<dbReference type="EC" id="2.4.1.-" evidence="8"/>
<keyword evidence="6" id="KW-1133">Transmembrane helix</keyword>
<evidence type="ECO:0000256" key="3">
    <source>
        <dbReference type="ARBA" id="ARBA00022676"/>
    </source>
</evidence>
<evidence type="ECO:0000313" key="10">
    <source>
        <dbReference type="Proteomes" id="UP000095282"/>
    </source>
</evidence>
<dbReference type="Proteomes" id="UP000095282">
    <property type="component" value="Unplaced"/>
</dbReference>
<dbReference type="PANTHER" id="PTHR21645">
    <property type="entry name" value="GLYCOSYLTRANSFERASE FAMILY 92 PROTEIN"/>
    <property type="match status" value="1"/>
</dbReference>
<keyword evidence="10" id="KW-1185">Reference proteome</keyword>